<dbReference type="GO" id="GO:0015341">
    <property type="term" value="F:zinc efflux antiporter activity"/>
    <property type="evidence" value="ECO:0007669"/>
    <property type="project" value="TreeGrafter"/>
</dbReference>
<keyword evidence="5 7" id="KW-1133">Transmembrane helix</keyword>
<evidence type="ECO:0000256" key="3">
    <source>
        <dbReference type="ARBA" id="ARBA00022448"/>
    </source>
</evidence>
<dbReference type="InterPro" id="IPR002524">
    <property type="entry name" value="Cation_efflux"/>
</dbReference>
<dbReference type="SUPFAM" id="SSF161111">
    <property type="entry name" value="Cation efflux protein transmembrane domain-like"/>
    <property type="match status" value="1"/>
</dbReference>
<dbReference type="GO" id="GO:0005886">
    <property type="term" value="C:plasma membrane"/>
    <property type="evidence" value="ECO:0007669"/>
    <property type="project" value="TreeGrafter"/>
</dbReference>
<keyword evidence="4 7" id="KW-0812">Transmembrane</keyword>
<evidence type="ECO:0000256" key="5">
    <source>
        <dbReference type="ARBA" id="ARBA00022989"/>
    </source>
</evidence>
<organism evidence="9 10">
    <name type="scientific">Solirubrobacter ginsenosidimutans</name>
    <dbReference type="NCBI Taxonomy" id="490573"/>
    <lineage>
        <taxon>Bacteria</taxon>
        <taxon>Bacillati</taxon>
        <taxon>Actinomycetota</taxon>
        <taxon>Thermoleophilia</taxon>
        <taxon>Solirubrobacterales</taxon>
        <taxon>Solirubrobacteraceae</taxon>
        <taxon>Solirubrobacter</taxon>
    </lineage>
</organism>
<feature type="transmembrane region" description="Helical" evidence="7">
    <location>
        <begin position="57"/>
        <end position="76"/>
    </location>
</feature>
<dbReference type="AlphaFoldDB" id="A0A9X3S3Y2"/>
<dbReference type="Gene3D" id="1.20.1510.10">
    <property type="entry name" value="Cation efflux protein transmembrane domain"/>
    <property type="match status" value="1"/>
</dbReference>
<evidence type="ECO:0000313" key="9">
    <source>
        <dbReference type="EMBL" id="MDA0160108.1"/>
    </source>
</evidence>
<protein>
    <submittedName>
        <fullName evidence="9">Cation diffusion facilitator family transporter</fullName>
    </submittedName>
</protein>
<feature type="transmembrane region" description="Helical" evidence="7">
    <location>
        <begin position="183"/>
        <end position="200"/>
    </location>
</feature>
<feature type="transmembrane region" description="Helical" evidence="7">
    <location>
        <begin position="113"/>
        <end position="133"/>
    </location>
</feature>
<proteinExistence type="inferred from homology"/>
<feature type="transmembrane region" description="Helical" evidence="7">
    <location>
        <begin position="160"/>
        <end position="177"/>
    </location>
</feature>
<evidence type="ECO:0000256" key="2">
    <source>
        <dbReference type="ARBA" id="ARBA00008114"/>
    </source>
</evidence>
<dbReference type="InterPro" id="IPR027469">
    <property type="entry name" value="Cation_efflux_TMD_sf"/>
</dbReference>
<dbReference type="NCBIfam" id="TIGR01297">
    <property type="entry name" value="CDF"/>
    <property type="match status" value="1"/>
</dbReference>
<evidence type="ECO:0000256" key="4">
    <source>
        <dbReference type="ARBA" id="ARBA00022692"/>
    </source>
</evidence>
<dbReference type="GO" id="GO:0015093">
    <property type="term" value="F:ferrous iron transmembrane transporter activity"/>
    <property type="evidence" value="ECO:0007669"/>
    <property type="project" value="TreeGrafter"/>
</dbReference>
<name>A0A9X3S3Y2_9ACTN</name>
<dbReference type="RefSeq" id="WP_270038874.1">
    <property type="nucleotide sequence ID" value="NZ_JAPDOD010000004.1"/>
</dbReference>
<comment type="caution">
    <text evidence="9">The sequence shown here is derived from an EMBL/GenBank/DDBJ whole genome shotgun (WGS) entry which is preliminary data.</text>
</comment>
<keyword evidence="6 7" id="KW-0472">Membrane</keyword>
<accession>A0A9X3S3Y2</accession>
<dbReference type="Pfam" id="PF01545">
    <property type="entry name" value="Cation_efflux"/>
    <property type="match status" value="1"/>
</dbReference>
<keyword evidence="3" id="KW-0813">Transport</keyword>
<gene>
    <name evidence="9" type="ORF">OM076_07530</name>
</gene>
<evidence type="ECO:0000256" key="1">
    <source>
        <dbReference type="ARBA" id="ARBA00004141"/>
    </source>
</evidence>
<feature type="transmembrane region" description="Helical" evidence="7">
    <location>
        <begin position="25"/>
        <end position="45"/>
    </location>
</feature>
<evidence type="ECO:0000313" key="10">
    <source>
        <dbReference type="Proteomes" id="UP001149140"/>
    </source>
</evidence>
<comment type="subcellular location">
    <subcellularLocation>
        <location evidence="1">Membrane</location>
        <topology evidence="1">Multi-pass membrane protein</topology>
    </subcellularLocation>
</comment>
<evidence type="ECO:0000259" key="8">
    <source>
        <dbReference type="Pfam" id="PF01545"/>
    </source>
</evidence>
<evidence type="ECO:0000256" key="7">
    <source>
        <dbReference type="SAM" id="Phobius"/>
    </source>
</evidence>
<reference evidence="9" key="1">
    <citation type="submission" date="2022-10" db="EMBL/GenBank/DDBJ databases">
        <title>The WGS of Solirubrobacter ginsenosidimutans DSM 21036.</title>
        <authorList>
            <person name="Jiang Z."/>
        </authorList>
    </citation>
    <scope>NUCLEOTIDE SEQUENCE</scope>
    <source>
        <strain evidence="9">DSM 21036</strain>
    </source>
</reference>
<dbReference type="GO" id="GO:0006882">
    <property type="term" value="P:intracellular zinc ion homeostasis"/>
    <property type="evidence" value="ECO:0007669"/>
    <property type="project" value="TreeGrafter"/>
</dbReference>
<sequence>MSHAHTHSHGLVHDSIKRSHEGVRAVSLALAVLLLTAVAQVVVYVASGSVALLADLIHNAGDAATAIPLGIAFALRSARAERWAGLAVVLAIFASACAAGYEAVARIVSPTDVHRLGALALAGAIGFAGNWLAARIRTRAGRRLDSPALVADGAHARADAYVSLAVIASAAVVAIGAPVADPLIGLAITLVILRITWTSWRTLHGHTH</sequence>
<dbReference type="PANTHER" id="PTHR43840">
    <property type="entry name" value="MITOCHONDRIAL METAL TRANSPORTER 1-RELATED"/>
    <property type="match status" value="1"/>
</dbReference>
<dbReference type="Proteomes" id="UP001149140">
    <property type="component" value="Unassembled WGS sequence"/>
</dbReference>
<dbReference type="GO" id="GO:0015086">
    <property type="term" value="F:cadmium ion transmembrane transporter activity"/>
    <property type="evidence" value="ECO:0007669"/>
    <property type="project" value="TreeGrafter"/>
</dbReference>
<feature type="domain" description="Cation efflux protein transmembrane" evidence="8">
    <location>
        <begin position="28"/>
        <end position="198"/>
    </location>
</feature>
<keyword evidence="10" id="KW-1185">Reference proteome</keyword>
<dbReference type="InterPro" id="IPR058533">
    <property type="entry name" value="Cation_efflux_TM"/>
</dbReference>
<dbReference type="PANTHER" id="PTHR43840:SF15">
    <property type="entry name" value="MITOCHONDRIAL METAL TRANSPORTER 1-RELATED"/>
    <property type="match status" value="1"/>
</dbReference>
<dbReference type="InterPro" id="IPR050291">
    <property type="entry name" value="CDF_Transporter"/>
</dbReference>
<feature type="transmembrane region" description="Helical" evidence="7">
    <location>
        <begin position="83"/>
        <end position="101"/>
    </location>
</feature>
<comment type="similarity">
    <text evidence="2">Belongs to the cation diffusion facilitator (CDF) transporter (TC 2.A.4) family.</text>
</comment>
<evidence type="ECO:0000256" key="6">
    <source>
        <dbReference type="ARBA" id="ARBA00023136"/>
    </source>
</evidence>
<dbReference type="EMBL" id="JAPDOD010000004">
    <property type="protein sequence ID" value="MDA0160108.1"/>
    <property type="molecule type" value="Genomic_DNA"/>
</dbReference>